<sequence length="248" mass="28028">MRIEKILIIIGILFCLSLSALQAAEETPAMEMLVFQTNDAPAKIQKITTSDTPFIYNLALYAYTDRDIRSVTLTGRIFSADGSLKGTFIKIVEAPIKAQTELAVTLDLNTLLKPEKKDSPDMRKEFLNKTNEILIFPTEVYFTPPVDEDPKYRDTYWLFDPKYFPDLSPATAENYKKEFGRMKILKKKEIAEGSCHTCLLCNDAMLICGDTRGKEQRCVPETCVFSTTCSCKEAFCAFICKPADECCK</sequence>
<organism evidence="2 3">
    <name type="scientific">Candidatus Fischerbacteria bacterium RBG_13_37_8</name>
    <dbReference type="NCBI Taxonomy" id="1817863"/>
    <lineage>
        <taxon>Bacteria</taxon>
        <taxon>Candidatus Fischeribacteriota</taxon>
    </lineage>
</organism>
<dbReference type="Proteomes" id="UP000178943">
    <property type="component" value="Unassembled WGS sequence"/>
</dbReference>
<proteinExistence type="predicted"/>
<name>A0A1F5VNU6_9BACT</name>
<reference evidence="2 3" key="1">
    <citation type="journal article" date="2016" name="Nat. Commun.">
        <title>Thousands of microbial genomes shed light on interconnected biogeochemical processes in an aquifer system.</title>
        <authorList>
            <person name="Anantharaman K."/>
            <person name="Brown C.T."/>
            <person name="Hug L.A."/>
            <person name="Sharon I."/>
            <person name="Castelle C.J."/>
            <person name="Probst A.J."/>
            <person name="Thomas B.C."/>
            <person name="Singh A."/>
            <person name="Wilkins M.J."/>
            <person name="Karaoz U."/>
            <person name="Brodie E.L."/>
            <person name="Williams K.H."/>
            <person name="Hubbard S.S."/>
            <person name="Banfield J.F."/>
        </authorList>
    </citation>
    <scope>NUCLEOTIDE SEQUENCE [LARGE SCALE GENOMIC DNA]</scope>
</reference>
<protein>
    <submittedName>
        <fullName evidence="2">Uncharacterized protein</fullName>
    </submittedName>
</protein>
<gene>
    <name evidence="2" type="ORF">A2Y62_19915</name>
</gene>
<accession>A0A1F5VNU6</accession>
<feature type="signal peptide" evidence="1">
    <location>
        <begin position="1"/>
        <end position="23"/>
    </location>
</feature>
<feature type="chain" id="PRO_5009522037" evidence="1">
    <location>
        <begin position="24"/>
        <end position="248"/>
    </location>
</feature>
<evidence type="ECO:0000313" key="3">
    <source>
        <dbReference type="Proteomes" id="UP000178943"/>
    </source>
</evidence>
<evidence type="ECO:0000256" key="1">
    <source>
        <dbReference type="SAM" id="SignalP"/>
    </source>
</evidence>
<evidence type="ECO:0000313" key="2">
    <source>
        <dbReference type="EMBL" id="OGF65082.1"/>
    </source>
</evidence>
<dbReference type="EMBL" id="MFGW01000119">
    <property type="protein sequence ID" value="OGF65082.1"/>
    <property type="molecule type" value="Genomic_DNA"/>
</dbReference>
<comment type="caution">
    <text evidence="2">The sequence shown here is derived from an EMBL/GenBank/DDBJ whole genome shotgun (WGS) entry which is preliminary data.</text>
</comment>
<dbReference type="AlphaFoldDB" id="A0A1F5VNU6"/>
<keyword evidence="1" id="KW-0732">Signal</keyword>